<dbReference type="EMBL" id="KC821624">
    <property type="protein sequence ID" value="AGO48933.1"/>
    <property type="molecule type" value="Genomic_DNA"/>
</dbReference>
<dbReference type="KEGG" id="vg:16797491"/>
<dbReference type="GO" id="GO:0000287">
    <property type="term" value="F:magnesium ion binding"/>
    <property type="evidence" value="ECO:0007669"/>
    <property type="project" value="InterPro"/>
</dbReference>
<dbReference type="SUPFAM" id="SSF103084">
    <property type="entry name" value="Holliday junction resolvase RusA"/>
    <property type="match status" value="1"/>
</dbReference>
<name>S0A3X7_9CAUD</name>
<reference evidence="1 2" key="1">
    <citation type="journal article" date="2013" name="Proc. Natl. Acad. Sci. U.S.A.">
        <title>Twelve previously unknown phage genera are ubiquitous in global oceans.</title>
        <authorList>
            <person name="Holmfeldt K."/>
            <person name="Solonenko N."/>
            <person name="Shah M."/>
            <person name="Corrier K."/>
            <person name="Riemann L."/>
            <person name="Verberkmoes N.C."/>
            <person name="Sullivan M.B."/>
        </authorList>
    </citation>
    <scope>NUCLEOTIDE SEQUENCE [LARGE SCALE GENOMIC DNA]</scope>
    <source>
        <strain evidence="1">Phi14:2</strain>
    </source>
</reference>
<evidence type="ECO:0000313" key="2">
    <source>
        <dbReference type="Proteomes" id="UP000014725"/>
    </source>
</evidence>
<evidence type="ECO:0000313" key="1">
    <source>
        <dbReference type="EMBL" id="AGO48933.1"/>
    </source>
</evidence>
<protein>
    <submittedName>
        <fullName evidence="1">Uncharacterized protein</fullName>
    </submittedName>
</protein>
<sequence>MILFCEGNVPSSKNGRQWTGKYFIASKATNRWRKDTKWWWKENKDKFVEKTKDKNLPLRIGMHFVRGSKHKYDWLNPAQTIQDEMVTYGWMEDDNTSIIVPVPFKVNGVYSSYNKEKPGVYIKIY</sequence>
<proteinExistence type="predicted"/>
<dbReference type="GO" id="GO:0006281">
    <property type="term" value="P:DNA repair"/>
    <property type="evidence" value="ECO:0007669"/>
    <property type="project" value="InterPro"/>
</dbReference>
<gene>
    <name evidence="1" type="ORF">Phi14:2_gp055</name>
</gene>
<reference evidence="2" key="2">
    <citation type="submission" date="2013-03" db="EMBL/GenBank/DDBJ databases">
        <title>The Cellulophaga phages: a novel, diverse, and globally ubiquitous model system.</title>
        <authorList>
            <person name="Holmfeldt K."/>
            <person name="Solonenko N."/>
            <person name="Shah M."/>
            <person name="Corrier K."/>
            <person name="Riemann L."/>
            <person name="VerBerkmoes N.C."/>
            <person name="Sullivan M.B."/>
        </authorList>
    </citation>
    <scope>NUCLEOTIDE SEQUENCE [LARGE SCALE GENOMIC DNA]</scope>
</reference>
<dbReference type="Proteomes" id="UP000014725">
    <property type="component" value="Segment"/>
</dbReference>
<dbReference type="Gene3D" id="3.30.1330.70">
    <property type="entry name" value="Holliday junction resolvase RusA"/>
    <property type="match status" value="1"/>
</dbReference>
<dbReference type="OrthoDB" id="36555at10239"/>
<keyword evidence="2" id="KW-1185">Reference proteome</keyword>
<dbReference type="GeneID" id="16797491"/>
<organism evidence="1 2">
    <name type="scientific">Cellulophaga phage phi14:2</name>
    <dbReference type="NCBI Taxonomy" id="1327990"/>
    <lineage>
        <taxon>Viruses</taxon>
        <taxon>Duplodnaviria</taxon>
        <taxon>Heunggongvirae</taxon>
        <taxon>Uroviricota</taxon>
        <taxon>Caudoviricetes</taxon>
        <taxon>Crassvirales</taxon>
        <taxon>Steigviridae</taxon>
        <taxon>Asinivirinae</taxon>
        <taxon>Akihdevirus</taxon>
        <taxon>Akihdevirus balticus</taxon>
    </lineage>
</organism>
<accession>S0A3X7</accession>
<dbReference type="GO" id="GO:0006310">
    <property type="term" value="P:DNA recombination"/>
    <property type="evidence" value="ECO:0007669"/>
    <property type="project" value="InterPro"/>
</dbReference>
<dbReference type="InterPro" id="IPR036614">
    <property type="entry name" value="RusA-like_sf"/>
</dbReference>